<evidence type="ECO:0000313" key="2">
    <source>
        <dbReference type="EMBL" id="KAK0519503.1"/>
    </source>
</evidence>
<name>A0AAN6JMF7_9BASI</name>
<evidence type="ECO:0000256" key="1">
    <source>
        <dbReference type="SAM" id="MobiDB-lite"/>
    </source>
</evidence>
<dbReference type="Proteomes" id="UP001176521">
    <property type="component" value="Unassembled WGS sequence"/>
</dbReference>
<dbReference type="AlphaFoldDB" id="A0AAN6JMF7"/>
<keyword evidence="3" id="KW-1185">Reference proteome</keyword>
<protein>
    <submittedName>
        <fullName evidence="2">Uncharacterized protein</fullName>
    </submittedName>
</protein>
<dbReference type="EMBL" id="JAPDMQ010000970">
    <property type="protein sequence ID" value="KAK0519503.1"/>
    <property type="molecule type" value="Genomic_DNA"/>
</dbReference>
<proteinExistence type="predicted"/>
<reference evidence="2" key="1">
    <citation type="journal article" date="2023" name="PhytoFront">
        <title>Draft Genome Resources of Seven Strains of Tilletia horrida, Causal Agent of Kernel Smut of Rice.</title>
        <authorList>
            <person name="Khanal S."/>
            <person name="Antony Babu S."/>
            <person name="Zhou X.G."/>
        </authorList>
    </citation>
    <scope>NUCLEOTIDE SEQUENCE</scope>
    <source>
        <strain evidence="2">TX3</strain>
    </source>
</reference>
<feature type="region of interest" description="Disordered" evidence="1">
    <location>
        <begin position="1"/>
        <end position="57"/>
    </location>
</feature>
<evidence type="ECO:0000313" key="3">
    <source>
        <dbReference type="Proteomes" id="UP001176521"/>
    </source>
</evidence>
<sequence length="86" mass="8333">MLVPHLGQGGGQQAVGHGRDDGHGDQPQSGGSGHGAAVAWTLEARQGEGGKGPSTAASMGVAAGAAIGMAVWPKSAVSATSMPFKQ</sequence>
<gene>
    <name evidence="2" type="ORF">OC842_007432</name>
</gene>
<comment type="caution">
    <text evidence="2">The sequence shown here is derived from an EMBL/GenBank/DDBJ whole genome shotgun (WGS) entry which is preliminary data.</text>
</comment>
<accession>A0AAN6JMF7</accession>
<organism evidence="2 3">
    <name type="scientific">Tilletia horrida</name>
    <dbReference type="NCBI Taxonomy" id="155126"/>
    <lineage>
        <taxon>Eukaryota</taxon>
        <taxon>Fungi</taxon>
        <taxon>Dikarya</taxon>
        <taxon>Basidiomycota</taxon>
        <taxon>Ustilaginomycotina</taxon>
        <taxon>Exobasidiomycetes</taxon>
        <taxon>Tilletiales</taxon>
        <taxon>Tilletiaceae</taxon>
        <taxon>Tilletia</taxon>
    </lineage>
</organism>